<dbReference type="Gene3D" id="3.10.20.600">
    <property type="match status" value="1"/>
</dbReference>
<evidence type="ECO:0000313" key="27">
    <source>
        <dbReference type="Proteomes" id="UP000516380"/>
    </source>
</evidence>
<evidence type="ECO:0000256" key="20">
    <source>
        <dbReference type="ARBA" id="ARBA00032788"/>
    </source>
</evidence>
<dbReference type="InterPro" id="IPR011538">
    <property type="entry name" value="Nuo51_FMN-bd"/>
</dbReference>
<dbReference type="Pfam" id="PF01512">
    <property type="entry name" value="Complex1_51K"/>
    <property type="match status" value="1"/>
</dbReference>
<dbReference type="FunFam" id="1.10.10.1590:FF:000001">
    <property type="entry name" value="NADH-quinone oxidoreductase subunit E"/>
    <property type="match status" value="1"/>
</dbReference>
<dbReference type="InterPro" id="IPR019575">
    <property type="entry name" value="Nuop51_4Fe4S-bd"/>
</dbReference>
<evidence type="ECO:0000256" key="3">
    <source>
        <dbReference type="ARBA" id="ARBA00007523"/>
    </source>
</evidence>
<dbReference type="AlphaFoldDB" id="A0A7G1IKS7"/>
<dbReference type="PANTHER" id="PTHR11780:SF10">
    <property type="entry name" value="NADH DEHYDROGENASE [UBIQUINONE] FLAVOPROTEIN 1, MITOCHONDRIAL"/>
    <property type="match status" value="1"/>
</dbReference>
<keyword evidence="7" id="KW-0004">4Fe-4S</keyword>
<keyword evidence="8" id="KW-0285">Flavoprotein</keyword>
<dbReference type="InterPro" id="IPR001949">
    <property type="entry name" value="NADH-UbQ_OxRdtase_51kDa_CS"/>
</dbReference>
<keyword evidence="12" id="KW-0479">Metal-binding</keyword>
<dbReference type="EMBL" id="AP023343">
    <property type="protein sequence ID" value="BCI90409.1"/>
    <property type="molecule type" value="Genomic_DNA"/>
</dbReference>
<protein>
    <recommendedName>
        <fullName evidence="5">NADH-quinone oxidoreductase subunit E</fullName>
    </recommendedName>
    <alternativeName>
        <fullName evidence="18">NADH dehydrogenase I subunit E</fullName>
    </alternativeName>
    <alternativeName>
        <fullName evidence="17">NADH dehydrogenase I subunit F</fullName>
    </alternativeName>
    <alternativeName>
        <fullName evidence="6">NADH-quinone oxidoreductase subunit F</fullName>
    </alternativeName>
    <alternativeName>
        <fullName evidence="20">NDH-1 subunit E</fullName>
    </alternativeName>
    <alternativeName>
        <fullName evidence="19">NDH-1 subunit F</fullName>
    </alternativeName>
</protein>
<keyword evidence="27" id="KW-1185">Reference proteome</keyword>
<dbReference type="Pfam" id="PF10589">
    <property type="entry name" value="NADH_4Fe-4S"/>
    <property type="match status" value="1"/>
</dbReference>
<dbReference type="SMART" id="SM00928">
    <property type="entry name" value="NADH_4Fe-4S"/>
    <property type="match status" value="1"/>
</dbReference>
<evidence type="ECO:0000256" key="6">
    <source>
        <dbReference type="ARBA" id="ARBA00019901"/>
    </source>
</evidence>
<evidence type="ECO:0000256" key="7">
    <source>
        <dbReference type="ARBA" id="ARBA00022485"/>
    </source>
</evidence>
<keyword evidence="14" id="KW-0408">Iron</keyword>
<dbReference type="Gene3D" id="3.40.30.10">
    <property type="entry name" value="Glutaredoxin"/>
    <property type="match status" value="1"/>
</dbReference>
<dbReference type="GO" id="GO:0051287">
    <property type="term" value="F:NAD binding"/>
    <property type="evidence" value="ECO:0007669"/>
    <property type="project" value="InterPro"/>
</dbReference>
<dbReference type="NCBIfam" id="NF010120">
    <property type="entry name" value="PRK13596.1"/>
    <property type="match status" value="1"/>
</dbReference>
<dbReference type="Proteomes" id="UP000516380">
    <property type="component" value="Chromosome"/>
</dbReference>
<comment type="cofactor">
    <cofactor evidence="21">
        <name>[2Fe-2S] cluster</name>
        <dbReference type="ChEBI" id="CHEBI:190135"/>
    </cofactor>
</comment>
<keyword evidence="13" id="KW-1278">Translocase</keyword>
<dbReference type="InterPro" id="IPR037225">
    <property type="entry name" value="Nuo51_FMN-bd_sf"/>
</dbReference>
<name>A0A7G1IKS7_MYCKA</name>
<evidence type="ECO:0000256" key="10">
    <source>
        <dbReference type="ARBA" id="ARBA00022714"/>
    </source>
</evidence>
<dbReference type="SUPFAM" id="SSF142019">
    <property type="entry name" value="Nqo1 FMN-binding domain-like"/>
    <property type="match status" value="1"/>
</dbReference>
<evidence type="ECO:0000256" key="4">
    <source>
        <dbReference type="ARBA" id="ARBA00010643"/>
    </source>
</evidence>
<feature type="compositionally biased region" description="Basic and acidic residues" evidence="24">
    <location>
        <begin position="320"/>
        <end position="331"/>
    </location>
</feature>
<dbReference type="Gene3D" id="1.20.1440.230">
    <property type="entry name" value="NADH-ubiquinone oxidoreductase 51kDa subunit, iron-sulphur binding domain"/>
    <property type="match status" value="1"/>
</dbReference>
<dbReference type="SUPFAM" id="SSF52833">
    <property type="entry name" value="Thioredoxin-like"/>
    <property type="match status" value="1"/>
</dbReference>
<comment type="cofactor">
    <cofactor evidence="2">
        <name>[4Fe-4S] cluster</name>
        <dbReference type="ChEBI" id="CHEBI:49883"/>
    </cofactor>
</comment>
<dbReference type="PROSITE" id="PS00644">
    <property type="entry name" value="COMPLEX1_51K_1"/>
    <property type="match status" value="1"/>
</dbReference>
<evidence type="ECO:0000256" key="19">
    <source>
        <dbReference type="ARBA" id="ARBA00032787"/>
    </source>
</evidence>
<comment type="function">
    <text evidence="23">NDH-1 shuttles electrons from NADH, via FMN and iron-sulfur (Fe-S) centers, to quinones in the respiratory chain. The immediate electron acceptor for the enzyme in this species is believed to be menaquinone. Couples the redox reaction to proton translocation (for every two electrons transferred, four hydrogen ions are translocated across the cytoplasmic membrane), and thus conserves the redox energy in a proton gradient.</text>
</comment>
<dbReference type="SUPFAM" id="SSF142984">
    <property type="entry name" value="Nqo1 middle domain-like"/>
    <property type="match status" value="1"/>
</dbReference>
<keyword evidence="10" id="KW-0001">2Fe-2S</keyword>
<feature type="compositionally biased region" description="Basic and acidic residues" evidence="24">
    <location>
        <begin position="748"/>
        <end position="760"/>
    </location>
</feature>
<feature type="domain" description="NADH-ubiquinone oxidoreductase 51kDa subunit iron-sulphur binding" evidence="25">
    <location>
        <begin position="610"/>
        <end position="655"/>
    </location>
</feature>
<keyword evidence="15" id="KW-0411">Iron-sulfur</keyword>
<evidence type="ECO:0000256" key="2">
    <source>
        <dbReference type="ARBA" id="ARBA00001966"/>
    </source>
</evidence>
<evidence type="ECO:0000259" key="25">
    <source>
        <dbReference type="SMART" id="SM00928"/>
    </source>
</evidence>
<comment type="similarity">
    <text evidence="4">Belongs to the complex I 24 kDa subunit family.</text>
</comment>
<evidence type="ECO:0000256" key="17">
    <source>
        <dbReference type="ARBA" id="ARBA00031578"/>
    </source>
</evidence>
<dbReference type="InterPro" id="IPR037207">
    <property type="entry name" value="Nuop51_4Fe4S-bd_sf"/>
</dbReference>
<dbReference type="Gene3D" id="3.40.50.11540">
    <property type="entry name" value="NADH-ubiquinone oxidoreductase 51kDa subunit"/>
    <property type="match status" value="1"/>
</dbReference>
<proteinExistence type="inferred from homology"/>
<gene>
    <name evidence="26" type="ORF">NIIDMKKI_56150</name>
</gene>
<dbReference type="Gene3D" id="1.10.10.1590">
    <property type="entry name" value="NADH-quinone oxidoreductase subunit E"/>
    <property type="match status" value="1"/>
</dbReference>
<evidence type="ECO:0000256" key="21">
    <source>
        <dbReference type="ARBA" id="ARBA00034078"/>
    </source>
</evidence>
<dbReference type="PROSITE" id="PS00645">
    <property type="entry name" value="COMPLEX1_51K_2"/>
    <property type="match status" value="1"/>
</dbReference>
<sequence>MTQSPDPTSAATRPHGRQAETGPQGQSVFIRLGPPPEEPNQFVVEGAPQTYPPEVQARLEVDAKEIIGRYPDKRSALLPLLHLVQGEDSYLTPAGLEFCATQLGLTGAEVSAVASFYTMYRRGPTGDYLVGVCTNTLCAIMGGDAIFEELKEHLGIGNDETTADGTVTLQHIECNAACDYAPVVMVNWEFFDNQTPESACELVDSLRTGNPKEPTRGAPLCAFRETSRILAGLPDQRPDQGQGGAGAATLAGLRVAKENGMQAPEPRNRHRKATHDGFVGNPVDAGDQPVLGRPQVVDPGNLSASRRLPGNAQGPVHGPGRGDRHRQDSGLRGRGGAGFATGTKWSFIPQGDKGAAAKPHYLVVNADESEPGTCKDIPLMLATPHVLVEGIIIAAYAIRAHHAFIYVRGEVLPVLRRLQNAVAEAYAAGYLGRNIAGSGFDLELVVHAGAGAYICGEETALLDSLEGRRGQPRLRPPFPAVAGLYGCPTVINNVETIASVPAIILHGVDWFRSMGTEKSPGFTLYSLSGHVTRPGQYEAPLGITLRELLDYAGGVRAGHRLKFWTPGGSSTPLLTDEHLDVPLDYEGVGAVGSMLGTKALEIFDETTCVVRAVRRWTEFYKHESCGKCTPCREGTFWLDKIYERLETGRGTHEDIDKLLDISDSILGKAFCALGDGAASPVMSSINYFRDEYVAHVEGGGCPFDPGNPCSWRTETRRDPNGRHRKPGGPAGDGDADHRRKRNKRPQRHFGDPRGRADGHPDPAVLRPPAARPGRRVPPMSGRGRGTTKTAGLVHHGLHRRHGGTHPAHLGSRRQGPARRHGAAADQPSAGLPDVRQGRRMPAAEPGHVQRPSRIPLHRRQTHVRQAHQHLRTGIAGPGTLHLVRALHPVLRTDRR</sequence>
<organism evidence="26 27">
    <name type="scientific">Mycobacterium kansasii</name>
    <dbReference type="NCBI Taxonomy" id="1768"/>
    <lineage>
        <taxon>Bacteria</taxon>
        <taxon>Bacillati</taxon>
        <taxon>Actinomycetota</taxon>
        <taxon>Actinomycetes</taxon>
        <taxon>Mycobacteriales</taxon>
        <taxon>Mycobacteriaceae</taxon>
        <taxon>Mycobacterium</taxon>
    </lineage>
</organism>
<keyword evidence="16" id="KW-0520">NAD</keyword>
<dbReference type="GO" id="GO:0008137">
    <property type="term" value="F:NADH dehydrogenase (ubiquinone) activity"/>
    <property type="evidence" value="ECO:0007669"/>
    <property type="project" value="InterPro"/>
</dbReference>
<feature type="region of interest" description="Disordered" evidence="24">
    <location>
        <begin position="1"/>
        <end position="39"/>
    </location>
</feature>
<comment type="cofactor">
    <cofactor evidence="1">
        <name>FMN</name>
        <dbReference type="ChEBI" id="CHEBI:58210"/>
    </cofactor>
</comment>
<dbReference type="FunFam" id="1.20.1440.230:FF:000001">
    <property type="entry name" value="Mitochondrial NADH dehydrogenase flavoprotein 1"/>
    <property type="match status" value="1"/>
</dbReference>
<dbReference type="GO" id="GO:0051539">
    <property type="term" value="F:4 iron, 4 sulfur cluster binding"/>
    <property type="evidence" value="ECO:0007669"/>
    <property type="project" value="UniProtKB-KW"/>
</dbReference>
<feature type="region of interest" description="Disordered" evidence="24">
    <location>
        <begin position="260"/>
        <end position="337"/>
    </location>
</feature>
<dbReference type="GO" id="GO:0045333">
    <property type="term" value="P:cellular respiration"/>
    <property type="evidence" value="ECO:0007669"/>
    <property type="project" value="TreeGrafter"/>
</dbReference>
<evidence type="ECO:0000256" key="1">
    <source>
        <dbReference type="ARBA" id="ARBA00001917"/>
    </source>
</evidence>
<evidence type="ECO:0000256" key="22">
    <source>
        <dbReference type="ARBA" id="ARBA00047712"/>
    </source>
</evidence>
<feature type="compositionally biased region" description="Basic residues" evidence="24">
    <location>
        <begin position="738"/>
        <end position="747"/>
    </location>
</feature>
<keyword evidence="11" id="KW-0874">Quinone</keyword>
<dbReference type="NCBIfam" id="TIGR01959">
    <property type="entry name" value="nuoF_fam"/>
    <property type="match status" value="1"/>
</dbReference>
<dbReference type="Pfam" id="PF01257">
    <property type="entry name" value="2Fe-2S_thioredx"/>
    <property type="match status" value="1"/>
</dbReference>
<feature type="compositionally biased region" description="Polar residues" evidence="24">
    <location>
        <begin position="1"/>
        <end position="11"/>
    </location>
</feature>
<feature type="region of interest" description="Disordered" evidence="24">
    <location>
        <begin position="704"/>
        <end position="849"/>
    </location>
</feature>
<dbReference type="PANTHER" id="PTHR11780">
    <property type="entry name" value="NADH-UBIQUINONE OXIDOREDUCTASE FLAVOPROTEIN 1 NDUFV1"/>
    <property type="match status" value="1"/>
</dbReference>
<dbReference type="InterPro" id="IPR036249">
    <property type="entry name" value="Thioredoxin-like_sf"/>
</dbReference>
<evidence type="ECO:0000313" key="26">
    <source>
        <dbReference type="EMBL" id="BCI90409.1"/>
    </source>
</evidence>
<dbReference type="PROSITE" id="PS01099">
    <property type="entry name" value="COMPLEX1_24K"/>
    <property type="match status" value="1"/>
</dbReference>
<evidence type="ECO:0000256" key="12">
    <source>
        <dbReference type="ARBA" id="ARBA00022723"/>
    </source>
</evidence>
<evidence type="ECO:0000256" key="8">
    <source>
        <dbReference type="ARBA" id="ARBA00022630"/>
    </source>
</evidence>
<reference evidence="26 27" key="1">
    <citation type="submission" date="2020-07" db="EMBL/GenBank/DDBJ databases">
        <title>Mycobacterium kansasii (former subtype) with zoonotic potential isolated from diseased indoor pet cat, Japan.</title>
        <authorList>
            <person name="Fukano H."/>
            <person name="Terazono T."/>
            <person name="Hoshino Y."/>
        </authorList>
    </citation>
    <scope>NUCLEOTIDE SEQUENCE [LARGE SCALE GENOMIC DNA]</scope>
    <source>
        <strain evidence="26 27">Kuro-I</strain>
    </source>
</reference>
<evidence type="ECO:0000256" key="14">
    <source>
        <dbReference type="ARBA" id="ARBA00023004"/>
    </source>
</evidence>
<dbReference type="GO" id="GO:0003954">
    <property type="term" value="F:NADH dehydrogenase activity"/>
    <property type="evidence" value="ECO:0007669"/>
    <property type="project" value="TreeGrafter"/>
</dbReference>
<dbReference type="FunFam" id="3.40.30.10:FF:000057">
    <property type="entry name" value="NADH-quinone oxidoreductase subunit E"/>
    <property type="match status" value="1"/>
</dbReference>
<evidence type="ECO:0000256" key="5">
    <source>
        <dbReference type="ARBA" id="ARBA00019898"/>
    </source>
</evidence>
<dbReference type="InterPro" id="IPR042128">
    <property type="entry name" value="NuoE_dom"/>
</dbReference>
<dbReference type="InterPro" id="IPR011537">
    <property type="entry name" value="NADH-UbQ_OxRdtase_suF"/>
</dbReference>
<evidence type="ECO:0000256" key="13">
    <source>
        <dbReference type="ARBA" id="ARBA00022967"/>
    </source>
</evidence>
<dbReference type="FunFam" id="3.10.20.600:FF:000003">
    <property type="entry name" value="NADH-quinone oxidoreductase subunit F"/>
    <property type="match status" value="1"/>
</dbReference>
<dbReference type="InterPro" id="IPR019554">
    <property type="entry name" value="Soluble_ligand-bd"/>
</dbReference>
<dbReference type="InterPro" id="IPR002023">
    <property type="entry name" value="NuoE-like"/>
</dbReference>
<evidence type="ECO:0000256" key="16">
    <source>
        <dbReference type="ARBA" id="ARBA00023027"/>
    </source>
</evidence>
<evidence type="ECO:0000256" key="18">
    <source>
        <dbReference type="ARBA" id="ARBA00031580"/>
    </source>
</evidence>
<dbReference type="GO" id="GO:0010181">
    <property type="term" value="F:FMN binding"/>
    <property type="evidence" value="ECO:0007669"/>
    <property type="project" value="InterPro"/>
</dbReference>
<dbReference type="FunFam" id="3.40.50.11540:FF:000001">
    <property type="entry name" value="NADH dehydrogenase [ubiquinone] flavoprotein 1, mitochondrial"/>
    <property type="match status" value="1"/>
</dbReference>
<dbReference type="GO" id="GO:0051537">
    <property type="term" value="F:2 iron, 2 sulfur cluster binding"/>
    <property type="evidence" value="ECO:0007669"/>
    <property type="project" value="UniProtKB-KW"/>
</dbReference>
<comment type="similarity">
    <text evidence="3">Belongs to the complex I 51 kDa subunit family.</text>
</comment>
<dbReference type="Pfam" id="PF10531">
    <property type="entry name" value="SLBB"/>
    <property type="match status" value="1"/>
</dbReference>
<dbReference type="SUPFAM" id="SSF140490">
    <property type="entry name" value="Nqo1C-terminal domain-like"/>
    <property type="match status" value="1"/>
</dbReference>
<dbReference type="CDD" id="cd03064">
    <property type="entry name" value="TRX_Fd_NuoE"/>
    <property type="match status" value="1"/>
</dbReference>
<keyword evidence="9" id="KW-0288">FMN</keyword>
<comment type="catalytic activity">
    <reaction evidence="22">
        <text>a quinone + NADH + 5 H(+)(in) = a quinol + NAD(+) + 4 H(+)(out)</text>
        <dbReference type="Rhea" id="RHEA:57888"/>
        <dbReference type="ChEBI" id="CHEBI:15378"/>
        <dbReference type="ChEBI" id="CHEBI:24646"/>
        <dbReference type="ChEBI" id="CHEBI:57540"/>
        <dbReference type="ChEBI" id="CHEBI:57945"/>
        <dbReference type="ChEBI" id="CHEBI:132124"/>
    </reaction>
</comment>
<dbReference type="GO" id="GO:0046872">
    <property type="term" value="F:metal ion binding"/>
    <property type="evidence" value="ECO:0007669"/>
    <property type="project" value="UniProtKB-KW"/>
</dbReference>
<accession>A0A7G1IKS7</accession>
<evidence type="ECO:0000256" key="15">
    <source>
        <dbReference type="ARBA" id="ARBA00023014"/>
    </source>
</evidence>
<evidence type="ECO:0000256" key="23">
    <source>
        <dbReference type="ARBA" id="ARBA00058530"/>
    </source>
</evidence>
<evidence type="ECO:0000256" key="11">
    <source>
        <dbReference type="ARBA" id="ARBA00022719"/>
    </source>
</evidence>
<dbReference type="InterPro" id="IPR041921">
    <property type="entry name" value="NuoE_N"/>
</dbReference>
<evidence type="ECO:0000256" key="24">
    <source>
        <dbReference type="SAM" id="MobiDB-lite"/>
    </source>
</evidence>
<dbReference type="NCBIfam" id="NF005721">
    <property type="entry name" value="PRK07539.1-1"/>
    <property type="match status" value="1"/>
</dbReference>
<evidence type="ECO:0000256" key="9">
    <source>
        <dbReference type="ARBA" id="ARBA00022643"/>
    </source>
</evidence>
<dbReference type="InterPro" id="IPR050837">
    <property type="entry name" value="ComplexI_51kDa_subunit"/>
</dbReference>
<dbReference type="GO" id="GO:0048038">
    <property type="term" value="F:quinone binding"/>
    <property type="evidence" value="ECO:0007669"/>
    <property type="project" value="UniProtKB-KW"/>
</dbReference>